<feature type="domain" description="Lipoprotein-associated type-17" evidence="2">
    <location>
        <begin position="420"/>
        <end position="465"/>
    </location>
</feature>
<accession>A0A4R6IGN6</accession>
<evidence type="ECO:0000259" key="2">
    <source>
        <dbReference type="Pfam" id="PF04200"/>
    </source>
</evidence>
<dbReference type="EMBL" id="SNWN01000006">
    <property type="protein sequence ID" value="TDO21244.1"/>
    <property type="molecule type" value="Genomic_DNA"/>
</dbReference>
<dbReference type="RefSeq" id="WP_094255039.1">
    <property type="nucleotide sequence ID" value="NZ_NNCE01000015.1"/>
</dbReference>
<organism evidence="3 4">
    <name type="scientific">Mycoplasma testudineum</name>
    <dbReference type="NCBI Taxonomy" id="244584"/>
    <lineage>
        <taxon>Bacteria</taxon>
        <taxon>Bacillati</taxon>
        <taxon>Mycoplasmatota</taxon>
        <taxon>Mollicutes</taxon>
        <taxon>Mycoplasmataceae</taxon>
        <taxon>Mycoplasma</taxon>
    </lineage>
</organism>
<evidence type="ECO:0000313" key="3">
    <source>
        <dbReference type="EMBL" id="TDO21244.1"/>
    </source>
</evidence>
<gene>
    <name evidence="3" type="ORF">EI74_0064</name>
</gene>
<keyword evidence="4" id="KW-1185">Reference proteome</keyword>
<feature type="domain" description="Lipoprotein-associated type-17" evidence="2">
    <location>
        <begin position="289"/>
        <end position="367"/>
    </location>
</feature>
<feature type="region of interest" description="Disordered" evidence="1">
    <location>
        <begin position="48"/>
        <end position="77"/>
    </location>
</feature>
<feature type="domain" description="Lipoprotein-associated type-17" evidence="2">
    <location>
        <begin position="199"/>
        <end position="269"/>
    </location>
</feature>
<dbReference type="InterPro" id="IPR007326">
    <property type="entry name" value="Lipoprotein-assoc_dom"/>
</dbReference>
<dbReference type="Proteomes" id="UP000295518">
    <property type="component" value="Unassembled WGS sequence"/>
</dbReference>
<proteinExistence type="predicted"/>
<sequence length="765" mass="82263">MKAWISGNFDTDLGAATITKVVVTAPANEDATSIVITLTLSNGTATKDANVTVSPLPSQKSLNTTPTPNPDPVNQNQADVDSVKASLEAITPRITTTHSSNLPTTSNDYSSALAFLTDIGQSSFNTKGTTLTLGSITNNESEGTKSFTITVAKGNANSATTTMIVVSGFKTTVQGAQADVNAVKVDLEAITPKMTAGHKNELPTTNNNYSTVQLLLADVSQPNFNLRGTTLTLGEITNNETEGTKSFTITITKDDATATLNFKVSGFNTTLKLAQANVDAVKASLEAIEIKKTTTHSGTLPSKTTDYTNSTEFLTDINQKDINVNGSTLALTEFKNDDAAGTKTFTITITKSGASATLSFTVTGFQTTAQAAQADVDAVQLELQKLVNKATSMTAAYPTKDNDYSNAEKFLEDIKVTGFEDKGTNLVFSEFVNNVDTGTKSFKITISKDGATTSKTVEISISGFKQADANVKAWYDKWAKRTDWQVKQFRANAQATFTRNTAKAAFDDTSRATVKAKLDFILTTPIEENNTPTTLADYTPVFNVEEITTNADATTLKIEYYLTKTTGTATTYFSADGTEVSDLTEVKKGSLSLSEITSDLAQLQAQAANLMVATQNSGIFGNNQKLSEWMAHFVNNNGPTSVDEINQQIAEGFERLIHNPQTGSSANGTIRKMTLMSQDVEDDVAKIRQFMANPGTKTKLIGDYKSVKVRVFEVELELNETTHKVLLGGLNGRASAANSLNNETLKDWVLTTVRVDDDTYNQLTE</sequence>
<reference evidence="3 4" key="1">
    <citation type="submission" date="2019-03" db="EMBL/GenBank/DDBJ databases">
        <title>Genomic Encyclopedia of Archaeal and Bacterial Type Strains, Phase II (KMG-II): from individual species to whole genera.</title>
        <authorList>
            <person name="Goeker M."/>
        </authorList>
    </citation>
    <scope>NUCLEOTIDE SEQUENCE [LARGE SCALE GENOMIC DNA]</scope>
    <source>
        <strain evidence="3 4">ATCC 700618</strain>
    </source>
</reference>
<evidence type="ECO:0000313" key="4">
    <source>
        <dbReference type="Proteomes" id="UP000295518"/>
    </source>
</evidence>
<protein>
    <submittedName>
        <fullName evidence="3">Lipoprotein-associated protein</fullName>
    </submittedName>
</protein>
<comment type="caution">
    <text evidence="3">The sequence shown here is derived from an EMBL/GenBank/DDBJ whole genome shotgun (WGS) entry which is preliminary data.</text>
</comment>
<keyword evidence="3" id="KW-0449">Lipoprotein</keyword>
<name>A0A4R6IGN6_9MOLU</name>
<dbReference type="AlphaFoldDB" id="A0A4R6IGN6"/>
<dbReference type="Pfam" id="PF04200">
    <property type="entry name" value="Lipoprotein_17"/>
    <property type="match status" value="3"/>
</dbReference>
<feature type="compositionally biased region" description="Polar residues" evidence="1">
    <location>
        <begin position="48"/>
        <end position="62"/>
    </location>
</feature>
<evidence type="ECO:0000256" key="1">
    <source>
        <dbReference type="SAM" id="MobiDB-lite"/>
    </source>
</evidence>